<keyword evidence="1" id="KW-0326">Glycosidase</keyword>
<dbReference type="OrthoDB" id="9810432at2"/>
<evidence type="ECO:0000313" key="1">
    <source>
        <dbReference type="EMBL" id="KUR72670.1"/>
    </source>
</evidence>
<keyword evidence="2" id="KW-1185">Reference proteome</keyword>
<dbReference type="Proteomes" id="UP000058012">
    <property type="component" value="Unassembled WGS sequence"/>
</dbReference>
<dbReference type="EMBL" id="LLZS01000003">
    <property type="protein sequence ID" value="KUR72670.1"/>
    <property type="molecule type" value="Genomic_DNA"/>
</dbReference>
<dbReference type="STRING" id="1117702.AQZ52_05375"/>
<proteinExistence type="predicted"/>
<dbReference type="Pfam" id="PF11000">
    <property type="entry name" value="DUF2840"/>
    <property type="match status" value="1"/>
</dbReference>
<keyword evidence="1" id="KW-0378">Hydrolase</keyword>
<dbReference type="InterPro" id="IPR021263">
    <property type="entry name" value="DUF2840"/>
</dbReference>
<dbReference type="AlphaFoldDB" id="A0A117UXI3"/>
<reference evidence="1 2" key="1">
    <citation type="submission" date="2015-10" db="EMBL/GenBank/DDBJ databases">
        <title>Draft genome sequence of Novosphingobium fuchskuhlense DSM 25065 isolated from a surface water sample of the southwest basin of Lake Grosse Fuchskuhle.</title>
        <authorList>
            <person name="Ruckert C."/>
            <person name="Winkler A."/>
            <person name="Glaeser J."/>
            <person name="Grossart H.-P."/>
            <person name="Kalinowski J."/>
            <person name="Glaeser S."/>
        </authorList>
    </citation>
    <scope>NUCLEOTIDE SEQUENCE [LARGE SCALE GENOMIC DNA]</scope>
    <source>
        <strain evidence="1 2">FNE08-7</strain>
    </source>
</reference>
<gene>
    <name evidence="1" type="ORF">AQZ52_05375</name>
</gene>
<organism evidence="1 2">
    <name type="scientific">Novosphingobium fuchskuhlense</name>
    <dbReference type="NCBI Taxonomy" id="1117702"/>
    <lineage>
        <taxon>Bacteria</taxon>
        <taxon>Pseudomonadati</taxon>
        <taxon>Pseudomonadota</taxon>
        <taxon>Alphaproteobacteria</taxon>
        <taxon>Sphingomonadales</taxon>
        <taxon>Sphingomonadaceae</taxon>
        <taxon>Novosphingobium</taxon>
    </lineage>
</organism>
<protein>
    <submittedName>
        <fullName evidence="1">Glycosidase</fullName>
    </submittedName>
</protein>
<dbReference type="GO" id="GO:0016798">
    <property type="term" value="F:hydrolase activity, acting on glycosyl bonds"/>
    <property type="evidence" value="ECO:0007669"/>
    <property type="project" value="UniProtKB-KW"/>
</dbReference>
<accession>A0A117UXI3</accession>
<evidence type="ECO:0000313" key="2">
    <source>
        <dbReference type="Proteomes" id="UP000058012"/>
    </source>
</evidence>
<comment type="caution">
    <text evidence="1">The sequence shown here is derived from an EMBL/GenBank/DDBJ whole genome shotgun (WGS) entry which is preliminary data.</text>
</comment>
<sequence length="173" mass="19800">MTDTAAMRAADFCAARAQSADNRTHVELTWIEKRIENWILFGREVGEQILDRRRRVLSFRPGSVLAFVRWSANDYGTVFSRIDILRAVQPGEPYQTLPFVQPGGEILLTCEGWPKVEKVLQHIDAIEAAGVDACEVSPDHWRHVGGRLSVNLEPRAYTIERHHAWLKRRRIEG</sequence>
<name>A0A117UXI3_9SPHN</name>
<dbReference type="RefSeq" id="WP_067907061.1">
    <property type="nucleotide sequence ID" value="NZ_KQ954244.1"/>
</dbReference>